<dbReference type="AlphaFoldDB" id="A0A0F9MIU7"/>
<accession>A0A0F9MIU7</accession>
<name>A0A0F9MIU7_9ZZZZ</name>
<dbReference type="GO" id="GO:0004553">
    <property type="term" value="F:hydrolase activity, hydrolyzing O-glycosyl compounds"/>
    <property type="evidence" value="ECO:0007669"/>
    <property type="project" value="InterPro"/>
</dbReference>
<evidence type="ECO:0000313" key="3">
    <source>
        <dbReference type="EMBL" id="KKM76650.1"/>
    </source>
</evidence>
<dbReference type="GO" id="GO:0016052">
    <property type="term" value="P:carbohydrate catabolic process"/>
    <property type="evidence" value="ECO:0007669"/>
    <property type="project" value="InterPro"/>
</dbReference>
<dbReference type="GO" id="GO:0030246">
    <property type="term" value="F:carbohydrate binding"/>
    <property type="evidence" value="ECO:0007669"/>
    <property type="project" value="InterPro"/>
</dbReference>
<dbReference type="CDD" id="cd09618">
    <property type="entry name" value="CBM9_like_2"/>
    <property type="match status" value="1"/>
</dbReference>
<evidence type="ECO:0000259" key="1">
    <source>
        <dbReference type="Pfam" id="PF06452"/>
    </source>
</evidence>
<evidence type="ECO:0000259" key="2">
    <source>
        <dbReference type="Pfam" id="PF19313"/>
    </source>
</evidence>
<protein>
    <submittedName>
        <fullName evidence="3">Uncharacterized protein</fullName>
    </submittedName>
</protein>
<dbReference type="Pfam" id="PF19313">
    <property type="entry name" value="DUF5916"/>
    <property type="match status" value="1"/>
</dbReference>
<dbReference type="InterPro" id="IPR045670">
    <property type="entry name" value="DUF5916"/>
</dbReference>
<dbReference type="SUPFAM" id="SSF49344">
    <property type="entry name" value="CBD9-like"/>
    <property type="match status" value="1"/>
</dbReference>
<dbReference type="Gene3D" id="2.60.40.1190">
    <property type="match status" value="1"/>
</dbReference>
<dbReference type="EMBL" id="LAZR01008772">
    <property type="protein sequence ID" value="KKM76650.1"/>
    <property type="molecule type" value="Genomic_DNA"/>
</dbReference>
<dbReference type="Pfam" id="PF06452">
    <property type="entry name" value="CBM9_1"/>
    <property type="match status" value="1"/>
</dbReference>
<comment type="caution">
    <text evidence="3">The sequence shown here is derived from an EMBL/GenBank/DDBJ whole genome shotgun (WGS) entry which is preliminary data.</text>
</comment>
<feature type="domain" description="DUF5916" evidence="2">
    <location>
        <begin position="250"/>
        <end position="329"/>
    </location>
</feature>
<organism evidence="3">
    <name type="scientific">marine sediment metagenome</name>
    <dbReference type="NCBI Taxonomy" id="412755"/>
    <lineage>
        <taxon>unclassified sequences</taxon>
        <taxon>metagenomes</taxon>
        <taxon>ecological metagenomes</taxon>
    </lineage>
</organism>
<proteinExistence type="predicted"/>
<sequence length="712" mass="82581">MQKKAAFILIFSFGLIFFPQFSLTSSQETLKVPELSHPPKIDGVIENSLWEKEALKIEGFLQFTPKEKGTPTEKTVAYIGYDKKNIYFAFRCYDSDPKKLRATITNRDNIFDDDWIAIFIDTFNEKRRAFTFLINPRGIQMDLMRIEEGGKDNMDASWDTVFRSDGKIDEEGYTVEMAIPFKSIRFPDKEKKIWGILLGRTIARKGEIVIWPPVSKSIPGLLSQGAEIVILGEVEKGKNFELMPIFTSLKNKDERTDLQPGMNFKWGISSDLTLDLTLNPDFSHIEADAPQIDINQRFALYYAEKRPFFLEGMEIFRFPEIDMVYTRRIINPAGGAKLTGKVGRFTYGLLSAYDTNPTESLLEVHNGGESRDDNALFNIVRIKADVFKESYLGFCLADKEIDGSYNRVLGVDGQFKFKDKFFFSFQAMGSKTKLDDQETGIVPALYADFSYFSKHVGGGLYWMSMHPDFEASSGFINRVDYRTLGAYTRFRAYPEKKYLNQVSLGLSAGQRYAYFEDLLIDRWSRANLQLRFTEFSQMNITFEDSMEWYEGIDFNKNSFTVDGENNLVSWLPFGFYFRTGHSIFYDPDDPFLGWSNTYGLFFNVKPNKRLQMSVDFSKETFWEERGGEQIYDFNAVRQRTTYQLSKTLSLRAIVDYYLEDNEFYGSFLVSWILKPGTLFFFGVDSTYLKGRSGRYGQDNYSIFMKFSYWWRI</sequence>
<feature type="domain" description="Carbohydrate-binding" evidence="1">
    <location>
        <begin position="41"/>
        <end position="192"/>
    </location>
</feature>
<dbReference type="InterPro" id="IPR010502">
    <property type="entry name" value="Carb-bd_dom_fam9"/>
</dbReference>
<reference evidence="3" key="1">
    <citation type="journal article" date="2015" name="Nature">
        <title>Complex archaea that bridge the gap between prokaryotes and eukaryotes.</title>
        <authorList>
            <person name="Spang A."/>
            <person name="Saw J.H."/>
            <person name="Jorgensen S.L."/>
            <person name="Zaremba-Niedzwiedzka K."/>
            <person name="Martijn J."/>
            <person name="Lind A.E."/>
            <person name="van Eijk R."/>
            <person name="Schleper C."/>
            <person name="Guy L."/>
            <person name="Ettema T.J."/>
        </authorList>
    </citation>
    <scope>NUCLEOTIDE SEQUENCE</scope>
</reference>
<gene>
    <name evidence="3" type="ORF">LCGC14_1378040</name>
</gene>